<dbReference type="AlphaFoldDB" id="A0A2W2D7M0"/>
<dbReference type="SFLD" id="SFLDS00003">
    <property type="entry name" value="Haloacid_Dehalogenase"/>
    <property type="match status" value="1"/>
</dbReference>
<feature type="transmembrane region" description="Helical" evidence="12">
    <location>
        <begin position="206"/>
        <end position="224"/>
    </location>
</feature>
<dbReference type="GO" id="GO:0005524">
    <property type="term" value="F:ATP binding"/>
    <property type="evidence" value="ECO:0007669"/>
    <property type="project" value="UniProtKB-UniRule"/>
</dbReference>
<keyword evidence="7" id="KW-1278">Translocase</keyword>
<dbReference type="InterPro" id="IPR008250">
    <property type="entry name" value="ATPase_P-typ_transduc_dom_A_sf"/>
</dbReference>
<protein>
    <recommendedName>
        <fullName evidence="11">Cation-transporting P-type ATPase B</fullName>
    </recommendedName>
</protein>
<feature type="transmembrane region" description="Helical" evidence="12">
    <location>
        <begin position="722"/>
        <end position="740"/>
    </location>
</feature>
<dbReference type="InterPro" id="IPR059000">
    <property type="entry name" value="ATPase_P-type_domA"/>
</dbReference>
<dbReference type="GO" id="GO:0005507">
    <property type="term" value="F:copper ion binding"/>
    <property type="evidence" value="ECO:0007669"/>
    <property type="project" value="TreeGrafter"/>
</dbReference>
<keyword evidence="3 12" id="KW-0812">Transmembrane</keyword>
<sequence>MMTTSRPRPAATNLIELAISGMTCASCAARIEKKLNRMDGVQATVNYATEKASVSYDAPVTPDDLIATVEKTGYRASLPPPPSAEPEAAAPVDELRVLRTRLWVSVLLTVPVIALAMVPAWQFTYWQWLSLTLAAPVVVYGGLPLHRAALINLRHGAATMDTLVSVGTLAAFGWSVWALFLGTAGTPGMTHPFSFDIGRTDGAGNIYLEAAAGVTTFILAGRYFEARAKRTAGAALRALLELGAKDVSVLRDGVETRIPVDQLTVGDRFVVRPGEKIATDGTVAEGSSAVDASLVTGESVPVEVGVGDSVVGGCVNAGGRLVVTATRVGADTQLAQMARLVEQAQTGKAAVQRLADRISGIFVPIVIALAVATLGWWLGAGGGPGAAFTAAVAVLIIACPCALGLATPTALLVGTGRGAQFGILIKGPEALESTRRVDTVVLDKTGTVTTGRMTLLDVTPGAGEERADVLRLAAALESGSEHPVARAIVAGAADEGERQSVTGFANVEGLGVTGTVDGRQLVAGRARLLRDRGLEVPDDLARAAADAEAAGRTAVLVGWDGRARGVLAVADQVKPTSREAVRRLRALGLIPVLLTGDNTTVARTVAAEIGVEKVIAEVLPAEKVEVVTRLQAEGRTVAMVGDGVNDAAALAQADLGLAMGTGTDVAIEASDLTLVRDDLLAAVDAIRLARRTLATIKGNLFWAFAYNVAALPLAAAGLLNPMIAGAAMAFSSVFVVANSLRLRRFRPVA</sequence>
<dbReference type="InterPro" id="IPR023299">
    <property type="entry name" value="ATPase_P-typ_cyto_dom_N"/>
</dbReference>
<dbReference type="CDD" id="cd02094">
    <property type="entry name" value="P-type_ATPase_Cu-like"/>
    <property type="match status" value="1"/>
</dbReference>
<dbReference type="SUPFAM" id="SSF81653">
    <property type="entry name" value="Calcium ATPase, transduction domain A"/>
    <property type="match status" value="1"/>
</dbReference>
<evidence type="ECO:0000256" key="9">
    <source>
        <dbReference type="ARBA" id="ARBA00023136"/>
    </source>
</evidence>
<keyword evidence="4 12" id="KW-0479">Metal-binding</keyword>
<dbReference type="PROSITE" id="PS01229">
    <property type="entry name" value="COF_2"/>
    <property type="match status" value="1"/>
</dbReference>
<dbReference type="PROSITE" id="PS01047">
    <property type="entry name" value="HMA_1"/>
    <property type="match status" value="1"/>
</dbReference>
<dbReference type="InterPro" id="IPR023214">
    <property type="entry name" value="HAD_sf"/>
</dbReference>
<evidence type="ECO:0000256" key="1">
    <source>
        <dbReference type="ARBA" id="ARBA00004651"/>
    </source>
</evidence>
<dbReference type="Gene3D" id="3.40.1110.10">
    <property type="entry name" value="Calcium-transporting ATPase, cytoplasmic domain N"/>
    <property type="match status" value="1"/>
</dbReference>
<evidence type="ECO:0000256" key="10">
    <source>
        <dbReference type="ARBA" id="ARBA00049360"/>
    </source>
</evidence>
<dbReference type="NCBIfam" id="TIGR01511">
    <property type="entry name" value="ATPase-IB1_Cu"/>
    <property type="match status" value="1"/>
</dbReference>
<dbReference type="RefSeq" id="WP_111243800.1">
    <property type="nucleotide sequence ID" value="NZ_AP023358.1"/>
</dbReference>
<reference evidence="14 15" key="1">
    <citation type="submission" date="2018-01" db="EMBL/GenBank/DDBJ databases">
        <title>Draft genome sequence of Jishengella endophytica.</title>
        <authorList>
            <person name="Sahin N."/>
            <person name="Ay H."/>
            <person name="Saygin H."/>
        </authorList>
    </citation>
    <scope>NUCLEOTIDE SEQUENCE [LARGE SCALE GENOMIC DNA]</scope>
    <source>
        <strain evidence="14 15">DSM 45430</strain>
    </source>
</reference>
<feature type="transmembrane region" description="Helical" evidence="12">
    <location>
        <begin position="700"/>
        <end position="716"/>
    </location>
</feature>
<evidence type="ECO:0000256" key="4">
    <source>
        <dbReference type="ARBA" id="ARBA00022723"/>
    </source>
</evidence>
<dbReference type="Gene3D" id="3.40.50.1000">
    <property type="entry name" value="HAD superfamily/HAD-like"/>
    <property type="match status" value="1"/>
</dbReference>
<keyword evidence="8 12" id="KW-1133">Transmembrane helix</keyword>
<dbReference type="SUPFAM" id="SSF81660">
    <property type="entry name" value="Metal cation-transporting ATPase, ATP-binding domain N"/>
    <property type="match status" value="1"/>
</dbReference>
<evidence type="ECO:0000256" key="11">
    <source>
        <dbReference type="ARBA" id="ARBA00074171"/>
    </source>
</evidence>
<evidence type="ECO:0000256" key="12">
    <source>
        <dbReference type="RuleBase" id="RU362081"/>
    </source>
</evidence>
<feature type="transmembrane region" description="Helical" evidence="12">
    <location>
        <begin position="385"/>
        <end position="413"/>
    </location>
</feature>
<dbReference type="GO" id="GO:0016887">
    <property type="term" value="F:ATP hydrolysis activity"/>
    <property type="evidence" value="ECO:0007669"/>
    <property type="project" value="InterPro"/>
</dbReference>
<dbReference type="FunFam" id="3.30.70.100:FF:000005">
    <property type="entry name" value="Copper-exporting P-type ATPase A"/>
    <property type="match status" value="1"/>
</dbReference>
<dbReference type="InterPro" id="IPR027256">
    <property type="entry name" value="P-typ_ATPase_IB"/>
</dbReference>
<feature type="transmembrane region" description="Helical" evidence="12">
    <location>
        <begin position="125"/>
        <end position="143"/>
    </location>
</feature>
<dbReference type="SUPFAM" id="SSF56784">
    <property type="entry name" value="HAD-like"/>
    <property type="match status" value="1"/>
</dbReference>
<dbReference type="GO" id="GO:0005886">
    <property type="term" value="C:plasma membrane"/>
    <property type="evidence" value="ECO:0007669"/>
    <property type="project" value="UniProtKB-SubCell"/>
</dbReference>
<dbReference type="Pfam" id="PF00403">
    <property type="entry name" value="HMA"/>
    <property type="match status" value="1"/>
</dbReference>
<dbReference type="SUPFAM" id="SSF81665">
    <property type="entry name" value="Calcium ATPase, transmembrane domain M"/>
    <property type="match status" value="1"/>
</dbReference>
<accession>A0A2W2D7M0</accession>
<proteinExistence type="inferred from homology"/>
<evidence type="ECO:0000256" key="5">
    <source>
        <dbReference type="ARBA" id="ARBA00022741"/>
    </source>
</evidence>
<evidence type="ECO:0000313" key="14">
    <source>
        <dbReference type="EMBL" id="PZF96047.1"/>
    </source>
</evidence>
<evidence type="ECO:0000259" key="13">
    <source>
        <dbReference type="PROSITE" id="PS50846"/>
    </source>
</evidence>
<dbReference type="Gene3D" id="3.30.70.100">
    <property type="match status" value="1"/>
</dbReference>
<keyword evidence="9 12" id="KW-0472">Membrane</keyword>
<organism evidence="14 15">
    <name type="scientific">Micromonospora endophytica</name>
    <dbReference type="NCBI Taxonomy" id="515350"/>
    <lineage>
        <taxon>Bacteria</taxon>
        <taxon>Bacillati</taxon>
        <taxon>Actinomycetota</taxon>
        <taxon>Actinomycetes</taxon>
        <taxon>Micromonosporales</taxon>
        <taxon>Micromonosporaceae</taxon>
        <taxon>Micromonospora</taxon>
    </lineage>
</organism>
<comment type="catalytic activity">
    <reaction evidence="10">
        <text>ATP + H2O = ADP + phosphate + H(+)</text>
        <dbReference type="Rhea" id="RHEA:13065"/>
        <dbReference type="ChEBI" id="CHEBI:15377"/>
        <dbReference type="ChEBI" id="CHEBI:15378"/>
        <dbReference type="ChEBI" id="CHEBI:30616"/>
        <dbReference type="ChEBI" id="CHEBI:43474"/>
        <dbReference type="ChEBI" id="CHEBI:456216"/>
    </reaction>
</comment>
<keyword evidence="15" id="KW-1185">Reference proteome</keyword>
<dbReference type="PANTHER" id="PTHR43520">
    <property type="entry name" value="ATP7, ISOFORM B"/>
    <property type="match status" value="1"/>
</dbReference>
<dbReference type="PRINTS" id="PR00943">
    <property type="entry name" value="CUATPASE"/>
</dbReference>
<comment type="subcellular location">
    <subcellularLocation>
        <location evidence="1">Cell membrane</location>
        <topology evidence="1">Multi-pass membrane protein</topology>
    </subcellularLocation>
</comment>
<dbReference type="GO" id="GO:0043682">
    <property type="term" value="F:P-type divalent copper transporter activity"/>
    <property type="evidence" value="ECO:0007669"/>
    <property type="project" value="TreeGrafter"/>
</dbReference>
<keyword evidence="5 12" id="KW-0547">Nucleotide-binding</keyword>
<feature type="domain" description="HMA" evidence="13">
    <location>
        <begin position="13"/>
        <end position="77"/>
    </location>
</feature>
<evidence type="ECO:0000256" key="6">
    <source>
        <dbReference type="ARBA" id="ARBA00022840"/>
    </source>
</evidence>
<dbReference type="Proteomes" id="UP000248627">
    <property type="component" value="Unassembled WGS sequence"/>
</dbReference>
<dbReference type="PROSITE" id="PS50846">
    <property type="entry name" value="HMA_2"/>
    <property type="match status" value="1"/>
</dbReference>
<comment type="similarity">
    <text evidence="2 12">Belongs to the cation transport ATPase (P-type) (TC 3.A.3) family. Type IB subfamily.</text>
</comment>
<dbReference type="InterPro" id="IPR036163">
    <property type="entry name" value="HMA_dom_sf"/>
</dbReference>
<feature type="transmembrane region" description="Helical" evidence="12">
    <location>
        <begin position="163"/>
        <end position="186"/>
    </location>
</feature>
<dbReference type="EMBL" id="POTX01000083">
    <property type="protein sequence ID" value="PZF96047.1"/>
    <property type="molecule type" value="Genomic_DNA"/>
</dbReference>
<dbReference type="Gene3D" id="2.70.150.10">
    <property type="entry name" value="Calcium-transporting ATPase, cytoplasmic transduction domain A"/>
    <property type="match status" value="1"/>
</dbReference>
<dbReference type="SUPFAM" id="SSF55008">
    <property type="entry name" value="HMA, heavy metal-associated domain"/>
    <property type="match status" value="1"/>
</dbReference>
<dbReference type="InterPro" id="IPR018303">
    <property type="entry name" value="ATPase_P-typ_P_site"/>
</dbReference>
<dbReference type="SFLD" id="SFLDF00027">
    <property type="entry name" value="p-type_atpase"/>
    <property type="match status" value="1"/>
</dbReference>
<dbReference type="InterPro" id="IPR023298">
    <property type="entry name" value="ATPase_P-typ_TM_dom_sf"/>
</dbReference>
<feature type="transmembrane region" description="Helical" evidence="12">
    <location>
        <begin position="358"/>
        <end position="379"/>
    </location>
</feature>
<dbReference type="InterPro" id="IPR036412">
    <property type="entry name" value="HAD-like_sf"/>
</dbReference>
<evidence type="ECO:0000256" key="2">
    <source>
        <dbReference type="ARBA" id="ARBA00006024"/>
    </source>
</evidence>
<dbReference type="InterPro" id="IPR044492">
    <property type="entry name" value="P_typ_ATPase_HD_dom"/>
</dbReference>
<dbReference type="GO" id="GO:0055070">
    <property type="term" value="P:copper ion homeostasis"/>
    <property type="evidence" value="ECO:0007669"/>
    <property type="project" value="TreeGrafter"/>
</dbReference>
<dbReference type="NCBIfam" id="TIGR01525">
    <property type="entry name" value="ATPase-IB_hvy"/>
    <property type="match status" value="1"/>
</dbReference>
<dbReference type="Pfam" id="PF00122">
    <property type="entry name" value="E1-E2_ATPase"/>
    <property type="match status" value="1"/>
</dbReference>
<feature type="transmembrane region" description="Helical" evidence="12">
    <location>
        <begin position="102"/>
        <end position="119"/>
    </location>
</feature>
<dbReference type="OrthoDB" id="7059309at2"/>
<dbReference type="PANTHER" id="PTHR43520:SF8">
    <property type="entry name" value="P-TYPE CU(+) TRANSPORTER"/>
    <property type="match status" value="1"/>
</dbReference>
<dbReference type="InterPro" id="IPR006121">
    <property type="entry name" value="HMA_dom"/>
</dbReference>
<evidence type="ECO:0000313" key="15">
    <source>
        <dbReference type="Proteomes" id="UP000248627"/>
    </source>
</evidence>
<keyword evidence="6 12" id="KW-0067">ATP-binding</keyword>
<evidence type="ECO:0000256" key="3">
    <source>
        <dbReference type="ARBA" id="ARBA00022692"/>
    </source>
</evidence>
<comment type="caution">
    <text evidence="14">The sequence shown here is derived from an EMBL/GenBank/DDBJ whole genome shotgun (WGS) entry which is preliminary data.</text>
</comment>
<dbReference type="Pfam" id="PF00702">
    <property type="entry name" value="Hydrolase"/>
    <property type="match status" value="1"/>
</dbReference>
<dbReference type="SFLD" id="SFLDG00002">
    <property type="entry name" value="C1.7:_P-type_atpase_like"/>
    <property type="match status" value="1"/>
</dbReference>
<dbReference type="InterPro" id="IPR017969">
    <property type="entry name" value="Heavy-metal-associated_CS"/>
</dbReference>
<dbReference type="FunFam" id="2.70.150.10:FF:000002">
    <property type="entry name" value="Copper-transporting ATPase 1, putative"/>
    <property type="match status" value="1"/>
</dbReference>
<dbReference type="NCBIfam" id="TIGR01494">
    <property type="entry name" value="ATPase_P-type"/>
    <property type="match status" value="1"/>
</dbReference>
<evidence type="ECO:0000256" key="7">
    <source>
        <dbReference type="ARBA" id="ARBA00022967"/>
    </source>
</evidence>
<name>A0A2W2D7M0_9ACTN</name>
<dbReference type="InterPro" id="IPR001757">
    <property type="entry name" value="P_typ_ATPase"/>
</dbReference>
<keyword evidence="12" id="KW-1003">Cell membrane</keyword>
<evidence type="ECO:0000256" key="8">
    <source>
        <dbReference type="ARBA" id="ARBA00022989"/>
    </source>
</evidence>
<gene>
    <name evidence="14" type="ORF">C1I93_14430</name>
</gene>
<dbReference type="CDD" id="cd00371">
    <property type="entry name" value="HMA"/>
    <property type="match status" value="1"/>
</dbReference>
<dbReference type="PRINTS" id="PR00119">
    <property type="entry name" value="CATATPASE"/>
</dbReference>
<dbReference type="PROSITE" id="PS00154">
    <property type="entry name" value="ATPASE_E1_E2"/>
    <property type="match status" value="1"/>
</dbReference>